<organism evidence="1 2">
    <name type="scientific">Porphyromonas pasteri</name>
    <dbReference type="NCBI Taxonomy" id="1583331"/>
    <lineage>
        <taxon>Bacteria</taxon>
        <taxon>Pseudomonadati</taxon>
        <taxon>Bacteroidota</taxon>
        <taxon>Bacteroidia</taxon>
        <taxon>Bacteroidales</taxon>
        <taxon>Porphyromonadaceae</taxon>
        <taxon>Porphyromonas</taxon>
    </lineage>
</organism>
<sequence>MKIEIGESLAVSYLKHVKRCVIYQTNWKSSSQWDFLGEVKDASEAFERLVKDGLLSFQGKTKPSFSQFLKQAEIDILGINLFEKKMYVMDIAYHEDGLNYKNEDRTIKSFKKKLLRSYLLLRSYFPEDYKYEIIFASPKVRPKLNKELEDATEALNDLRDDVLSKGAVVFKYIANDKFKDKILDPTLEASKDDADTNELFLRSYKLLSMPYTKPQPGKRKADATD</sequence>
<evidence type="ECO:0000313" key="2">
    <source>
        <dbReference type="Proteomes" id="UP000653477"/>
    </source>
</evidence>
<gene>
    <name evidence="1" type="ORF">GCM10007088_13410</name>
</gene>
<comment type="caution">
    <text evidence="1">The sequence shown here is derived from an EMBL/GenBank/DDBJ whole genome shotgun (WGS) entry which is preliminary data.</text>
</comment>
<accession>A0ABQ2H888</accession>
<protein>
    <submittedName>
        <fullName evidence="1">Uncharacterized protein</fullName>
    </submittedName>
</protein>
<evidence type="ECO:0000313" key="1">
    <source>
        <dbReference type="EMBL" id="GGM55874.1"/>
    </source>
</evidence>
<dbReference type="EMBL" id="BMPU01000004">
    <property type="protein sequence ID" value="GGM55874.1"/>
    <property type="molecule type" value="Genomic_DNA"/>
</dbReference>
<keyword evidence="2" id="KW-1185">Reference proteome</keyword>
<reference evidence="2" key="1">
    <citation type="journal article" date="2019" name="Int. J. Syst. Evol. Microbiol.">
        <title>The Global Catalogue of Microorganisms (GCM) 10K type strain sequencing project: providing services to taxonomists for standard genome sequencing and annotation.</title>
        <authorList>
            <consortium name="The Broad Institute Genomics Platform"/>
            <consortium name="The Broad Institute Genome Sequencing Center for Infectious Disease"/>
            <person name="Wu L."/>
            <person name="Ma J."/>
        </authorList>
    </citation>
    <scope>NUCLEOTIDE SEQUENCE [LARGE SCALE GENOMIC DNA]</scope>
    <source>
        <strain evidence="2">JCM 30531</strain>
    </source>
</reference>
<dbReference type="RefSeq" id="WP_188808274.1">
    <property type="nucleotide sequence ID" value="NZ_BMPU01000004.1"/>
</dbReference>
<proteinExistence type="predicted"/>
<name>A0ABQ2H888_9PORP</name>
<dbReference type="Proteomes" id="UP000653477">
    <property type="component" value="Unassembled WGS sequence"/>
</dbReference>